<evidence type="ECO:0000256" key="3">
    <source>
        <dbReference type="ARBA" id="ARBA00022723"/>
    </source>
</evidence>
<dbReference type="GO" id="GO:0005667">
    <property type="term" value="C:transcription regulator complex"/>
    <property type="evidence" value="ECO:0007669"/>
    <property type="project" value="TreeGrafter"/>
</dbReference>
<evidence type="ECO:0000256" key="7">
    <source>
        <dbReference type="ARBA" id="ARBA00023015"/>
    </source>
</evidence>
<comment type="similarity">
    <text evidence="2">Belongs to the krueppel C2H2-type zinc-finger protein family.</text>
</comment>
<dbReference type="GO" id="GO:0000981">
    <property type="term" value="F:DNA-binding transcription factor activity, RNA polymerase II-specific"/>
    <property type="evidence" value="ECO:0007669"/>
    <property type="project" value="UniProtKB-ARBA"/>
</dbReference>
<keyword evidence="15" id="KW-1185">Reference proteome</keyword>
<feature type="compositionally biased region" description="Low complexity" evidence="12">
    <location>
        <begin position="351"/>
        <end position="363"/>
    </location>
</feature>
<protein>
    <recommendedName>
        <fullName evidence="13">C2H2-type domain-containing protein</fullName>
    </recommendedName>
</protein>
<dbReference type="AlphaFoldDB" id="A0AA39L5Q5"/>
<dbReference type="GO" id="GO:0008270">
    <property type="term" value="F:zinc ion binding"/>
    <property type="evidence" value="ECO:0007669"/>
    <property type="project" value="UniProtKB-KW"/>
</dbReference>
<dbReference type="FunFam" id="3.30.160.60:FF:000931">
    <property type="entry name" value="zinc finger protein 697"/>
    <property type="match status" value="1"/>
</dbReference>
<dbReference type="PANTHER" id="PTHR14003">
    <property type="entry name" value="TRANSCRIPTIONAL REPRESSOR PROTEIN YY"/>
    <property type="match status" value="1"/>
</dbReference>
<dbReference type="PANTHER" id="PTHR14003:SF20">
    <property type="entry name" value="FINGER DOMAIN PROTEIN, PUTATIVE (AFU_ORTHOLOGUE AFUA_4G10380)-RELATED"/>
    <property type="match status" value="1"/>
</dbReference>
<accession>A0AA39L5Q5</accession>
<evidence type="ECO:0000256" key="11">
    <source>
        <dbReference type="PROSITE-ProRule" id="PRU00042"/>
    </source>
</evidence>
<keyword evidence="10" id="KW-0539">Nucleus</keyword>
<feature type="region of interest" description="Disordered" evidence="12">
    <location>
        <begin position="311"/>
        <end position="377"/>
    </location>
</feature>
<dbReference type="FunFam" id="3.30.160.60:FF:000125">
    <property type="entry name" value="Putative zinc finger protein 143"/>
    <property type="match status" value="1"/>
</dbReference>
<keyword evidence="5 11" id="KW-0863">Zinc-finger</keyword>
<evidence type="ECO:0000256" key="9">
    <source>
        <dbReference type="ARBA" id="ARBA00023163"/>
    </source>
</evidence>
<proteinExistence type="inferred from homology"/>
<dbReference type="PROSITE" id="PS50157">
    <property type="entry name" value="ZINC_FINGER_C2H2_2"/>
    <property type="match status" value="4"/>
</dbReference>
<dbReference type="Pfam" id="PF00096">
    <property type="entry name" value="zf-C2H2"/>
    <property type="match status" value="4"/>
</dbReference>
<comment type="caution">
    <text evidence="14">The sequence shown here is derived from an EMBL/GenBank/DDBJ whole genome shotgun (WGS) entry which is preliminary data.</text>
</comment>
<dbReference type="GO" id="GO:0000978">
    <property type="term" value="F:RNA polymerase II cis-regulatory region sequence-specific DNA binding"/>
    <property type="evidence" value="ECO:0007669"/>
    <property type="project" value="TreeGrafter"/>
</dbReference>
<evidence type="ECO:0000259" key="13">
    <source>
        <dbReference type="PROSITE" id="PS50157"/>
    </source>
</evidence>
<feature type="region of interest" description="Disordered" evidence="12">
    <location>
        <begin position="244"/>
        <end position="289"/>
    </location>
</feature>
<evidence type="ECO:0000313" key="14">
    <source>
        <dbReference type="EMBL" id="KAK0385158.1"/>
    </source>
</evidence>
<evidence type="ECO:0000313" key="15">
    <source>
        <dbReference type="Proteomes" id="UP001175261"/>
    </source>
</evidence>
<sequence length="424" mass="45869">MRSPAPGEVMDITNMLNNKGMHHQQALPGHLPLIKADPIMERSVSPHGSEHSHYSSHSLARSYSSQGLPGPIHMSAMQNGIPLPGYPDMHGMNGMPHMQMPAMVQQGHEQAVPQLAKAYACSTCSKGFARRSDLARHERIHSGDKPHFCDFKGCGKTFIQRSALTVHQRTHTGEKPHHCETCAKKFGDSSSLARHRRTHSGKRPYKCPYADCQKTFTRRTTLTRHQNHHTGTIEEAAAATAAALAAGKNKAIPRSEPDHLSAHGSPMTTPSPAQRTMSMSPSMDLSGSGLGRHPQDFQYLQQNGSIPVHMRVGSPASTTSTSYTTSMRPTSHPTSYGPPPTLEPSLEQHQSGSGSANGSVAGSPHMTSVGWQSPAHMASPSHNGAHYAYPEADYSHSAAMGQMFYGAATHMRRPQSAEPGMVHM</sequence>
<comment type="subcellular location">
    <subcellularLocation>
        <location evidence="1">Nucleus</location>
    </subcellularLocation>
</comment>
<reference evidence="14" key="1">
    <citation type="submission" date="2022-10" db="EMBL/GenBank/DDBJ databases">
        <title>Determination and structural analysis of whole genome sequence of Sarocladium strictum F4-1.</title>
        <authorList>
            <person name="Hu L."/>
            <person name="Jiang Y."/>
        </authorList>
    </citation>
    <scope>NUCLEOTIDE SEQUENCE</scope>
    <source>
        <strain evidence="14">F4-1</strain>
    </source>
</reference>
<feature type="domain" description="C2H2-type" evidence="13">
    <location>
        <begin position="205"/>
        <end position="234"/>
    </location>
</feature>
<keyword evidence="4" id="KW-0677">Repeat</keyword>
<evidence type="ECO:0000256" key="2">
    <source>
        <dbReference type="ARBA" id="ARBA00006991"/>
    </source>
</evidence>
<dbReference type="EMBL" id="JAPDFR010000007">
    <property type="protein sequence ID" value="KAK0385158.1"/>
    <property type="molecule type" value="Genomic_DNA"/>
</dbReference>
<dbReference type="Gene3D" id="3.30.160.60">
    <property type="entry name" value="Classic Zinc Finger"/>
    <property type="match status" value="4"/>
</dbReference>
<dbReference type="GO" id="GO:0005634">
    <property type="term" value="C:nucleus"/>
    <property type="evidence" value="ECO:0007669"/>
    <property type="project" value="UniProtKB-SubCell"/>
</dbReference>
<feature type="region of interest" description="Disordered" evidence="12">
    <location>
        <begin position="43"/>
        <end position="63"/>
    </location>
</feature>
<evidence type="ECO:0000256" key="4">
    <source>
        <dbReference type="ARBA" id="ARBA00022737"/>
    </source>
</evidence>
<feature type="compositionally biased region" description="Low complexity" evidence="12">
    <location>
        <begin position="314"/>
        <end position="331"/>
    </location>
</feature>
<dbReference type="FunFam" id="3.30.160.60:FF:000512">
    <property type="entry name" value="zinc finger protein 197 isoform X1"/>
    <property type="match status" value="1"/>
</dbReference>
<dbReference type="GO" id="GO:0000785">
    <property type="term" value="C:chromatin"/>
    <property type="evidence" value="ECO:0007669"/>
    <property type="project" value="TreeGrafter"/>
</dbReference>
<dbReference type="PROSITE" id="PS00028">
    <property type="entry name" value="ZINC_FINGER_C2H2_1"/>
    <property type="match status" value="4"/>
</dbReference>
<dbReference type="InterPro" id="IPR036236">
    <property type="entry name" value="Znf_C2H2_sf"/>
</dbReference>
<evidence type="ECO:0000256" key="6">
    <source>
        <dbReference type="ARBA" id="ARBA00022833"/>
    </source>
</evidence>
<keyword evidence="9" id="KW-0804">Transcription</keyword>
<keyword evidence="6" id="KW-0862">Zinc</keyword>
<gene>
    <name evidence="14" type="ORF">NLU13_7636</name>
</gene>
<dbReference type="Proteomes" id="UP001175261">
    <property type="component" value="Unassembled WGS sequence"/>
</dbReference>
<organism evidence="14 15">
    <name type="scientific">Sarocladium strictum</name>
    <name type="common">Black bundle disease fungus</name>
    <name type="synonym">Acremonium strictum</name>
    <dbReference type="NCBI Taxonomy" id="5046"/>
    <lineage>
        <taxon>Eukaryota</taxon>
        <taxon>Fungi</taxon>
        <taxon>Dikarya</taxon>
        <taxon>Ascomycota</taxon>
        <taxon>Pezizomycotina</taxon>
        <taxon>Sordariomycetes</taxon>
        <taxon>Hypocreomycetidae</taxon>
        <taxon>Hypocreales</taxon>
        <taxon>Sarocladiaceae</taxon>
        <taxon>Sarocladium</taxon>
    </lineage>
</organism>
<evidence type="ECO:0000256" key="5">
    <source>
        <dbReference type="ARBA" id="ARBA00022771"/>
    </source>
</evidence>
<evidence type="ECO:0000256" key="1">
    <source>
        <dbReference type="ARBA" id="ARBA00004123"/>
    </source>
</evidence>
<feature type="domain" description="C2H2-type" evidence="13">
    <location>
        <begin position="147"/>
        <end position="176"/>
    </location>
</feature>
<keyword evidence="7" id="KW-0805">Transcription regulation</keyword>
<dbReference type="SMART" id="SM00355">
    <property type="entry name" value="ZnF_C2H2"/>
    <property type="match status" value="4"/>
</dbReference>
<feature type="compositionally biased region" description="Polar residues" evidence="12">
    <location>
        <begin position="266"/>
        <end position="285"/>
    </location>
</feature>
<feature type="domain" description="C2H2-type" evidence="13">
    <location>
        <begin position="177"/>
        <end position="204"/>
    </location>
</feature>
<dbReference type="FunFam" id="3.30.160.60:FF:002343">
    <property type="entry name" value="Zinc finger protein 33A"/>
    <property type="match status" value="1"/>
</dbReference>
<name>A0AA39L5Q5_SARSR</name>
<feature type="domain" description="C2H2-type" evidence="13">
    <location>
        <begin position="119"/>
        <end position="146"/>
    </location>
</feature>
<dbReference type="SUPFAM" id="SSF57667">
    <property type="entry name" value="beta-beta-alpha zinc fingers"/>
    <property type="match status" value="2"/>
</dbReference>
<evidence type="ECO:0000256" key="10">
    <source>
        <dbReference type="ARBA" id="ARBA00023242"/>
    </source>
</evidence>
<evidence type="ECO:0000256" key="12">
    <source>
        <dbReference type="SAM" id="MobiDB-lite"/>
    </source>
</evidence>
<evidence type="ECO:0000256" key="8">
    <source>
        <dbReference type="ARBA" id="ARBA00023125"/>
    </source>
</evidence>
<dbReference type="InterPro" id="IPR013087">
    <property type="entry name" value="Znf_C2H2_type"/>
</dbReference>
<keyword evidence="3" id="KW-0479">Metal-binding</keyword>
<keyword evidence="8" id="KW-0238">DNA-binding</keyword>